<protein>
    <submittedName>
        <fullName evidence="1">Uncharacterized protein</fullName>
    </submittedName>
</protein>
<reference evidence="1 2" key="1">
    <citation type="submission" date="2019-05" db="EMBL/GenBank/DDBJ databases">
        <title>Another draft genome of Portunus trituberculatus and its Hox gene families provides insights of decapod evolution.</title>
        <authorList>
            <person name="Jeong J.-H."/>
            <person name="Song I."/>
            <person name="Kim S."/>
            <person name="Choi T."/>
            <person name="Kim D."/>
            <person name="Ryu S."/>
            <person name="Kim W."/>
        </authorList>
    </citation>
    <scope>NUCLEOTIDE SEQUENCE [LARGE SCALE GENOMIC DNA]</scope>
    <source>
        <tissue evidence="1">Muscle</tissue>
    </source>
</reference>
<gene>
    <name evidence="1" type="ORF">E2C01_032916</name>
</gene>
<evidence type="ECO:0000313" key="1">
    <source>
        <dbReference type="EMBL" id="MPC39381.1"/>
    </source>
</evidence>
<dbReference type="Proteomes" id="UP000324222">
    <property type="component" value="Unassembled WGS sequence"/>
</dbReference>
<evidence type="ECO:0000313" key="2">
    <source>
        <dbReference type="Proteomes" id="UP000324222"/>
    </source>
</evidence>
<dbReference type="EMBL" id="VSRR010004348">
    <property type="protein sequence ID" value="MPC39381.1"/>
    <property type="molecule type" value="Genomic_DNA"/>
</dbReference>
<name>A0A5B7EX63_PORTR</name>
<comment type="caution">
    <text evidence="1">The sequence shown here is derived from an EMBL/GenBank/DDBJ whole genome shotgun (WGS) entry which is preliminary data.</text>
</comment>
<proteinExistence type="predicted"/>
<keyword evidence="2" id="KW-1185">Reference proteome</keyword>
<dbReference type="AlphaFoldDB" id="A0A5B7EX63"/>
<sequence length="63" mass="7111">MRLENYCERGKAIHCSAMTRSRHLLAGRCHKQAAAHNPHRPPVGCCEEGYLWGQQGPRSLPDK</sequence>
<organism evidence="1 2">
    <name type="scientific">Portunus trituberculatus</name>
    <name type="common">Swimming crab</name>
    <name type="synonym">Neptunus trituberculatus</name>
    <dbReference type="NCBI Taxonomy" id="210409"/>
    <lineage>
        <taxon>Eukaryota</taxon>
        <taxon>Metazoa</taxon>
        <taxon>Ecdysozoa</taxon>
        <taxon>Arthropoda</taxon>
        <taxon>Crustacea</taxon>
        <taxon>Multicrustacea</taxon>
        <taxon>Malacostraca</taxon>
        <taxon>Eumalacostraca</taxon>
        <taxon>Eucarida</taxon>
        <taxon>Decapoda</taxon>
        <taxon>Pleocyemata</taxon>
        <taxon>Brachyura</taxon>
        <taxon>Eubrachyura</taxon>
        <taxon>Portunoidea</taxon>
        <taxon>Portunidae</taxon>
        <taxon>Portuninae</taxon>
        <taxon>Portunus</taxon>
    </lineage>
</organism>
<accession>A0A5B7EX63</accession>